<dbReference type="InterPro" id="IPR032710">
    <property type="entry name" value="NTF2-like_dom_sf"/>
</dbReference>
<feature type="domain" description="SnoaL-like" evidence="1">
    <location>
        <begin position="12"/>
        <end position="119"/>
    </location>
</feature>
<protein>
    <submittedName>
        <fullName evidence="2">DUF4440 domain-containing protein</fullName>
    </submittedName>
</protein>
<evidence type="ECO:0000313" key="3">
    <source>
        <dbReference type="Proteomes" id="UP000293865"/>
    </source>
</evidence>
<dbReference type="EMBL" id="SDPN01000002">
    <property type="protein sequence ID" value="RXZ73047.1"/>
    <property type="molecule type" value="Genomic_DNA"/>
</dbReference>
<dbReference type="Gene3D" id="3.10.450.50">
    <property type="match status" value="1"/>
</dbReference>
<comment type="caution">
    <text evidence="2">The sequence shown here is derived from an EMBL/GenBank/DDBJ whole genome shotgun (WGS) entry which is preliminary data.</text>
</comment>
<accession>A0A4Q2L640</accession>
<evidence type="ECO:0000313" key="2">
    <source>
        <dbReference type="EMBL" id="RXZ73047.1"/>
    </source>
</evidence>
<dbReference type="SUPFAM" id="SSF54427">
    <property type="entry name" value="NTF2-like"/>
    <property type="match status" value="1"/>
</dbReference>
<dbReference type="Pfam" id="PF13474">
    <property type="entry name" value="SnoaL_3"/>
    <property type="match status" value="1"/>
</dbReference>
<evidence type="ECO:0000259" key="1">
    <source>
        <dbReference type="Pfam" id="PF13474"/>
    </source>
</evidence>
<dbReference type="RefSeq" id="WP_129519234.1">
    <property type="nucleotide sequence ID" value="NZ_SDPN01000002.1"/>
</dbReference>
<name>A0A4Q2L640_9MICO</name>
<dbReference type="InterPro" id="IPR037401">
    <property type="entry name" value="SnoaL-like"/>
</dbReference>
<organism evidence="2 3">
    <name type="scientific">Agromyces albus</name>
    <dbReference type="NCBI Taxonomy" id="205332"/>
    <lineage>
        <taxon>Bacteria</taxon>
        <taxon>Bacillati</taxon>
        <taxon>Actinomycetota</taxon>
        <taxon>Actinomycetes</taxon>
        <taxon>Micrococcales</taxon>
        <taxon>Microbacteriaceae</taxon>
        <taxon>Agromyces</taxon>
    </lineage>
</organism>
<proteinExistence type="predicted"/>
<dbReference type="AlphaFoldDB" id="A0A4Q2L640"/>
<sequence>MNAPTEPTRDAVLAAASEIVDAFAATDGERYFAAFAPDASFVFHTEPERLADRAAYERLWAGWVDGGWRVVSCTSSEPLVQPFPGGAVFTHSVATTVETGEGNESYRERETIVFRVEAATDAVSPRLIAVHEHLSPMPDASDAS</sequence>
<keyword evidence="3" id="KW-1185">Reference proteome</keyword>
<reference evidence="2 3" key="1">
    <citation type="submission" date="2019-01" db="EMBL/GenBank/DDBJ databases">
        <title>Agromyces.</title>
        <authorList>
            <person name="Li J."/>
        </authorList>
    </citation>
    <scope>NUCLEOTIDE SEQUENCE [LARGE SCALE GENOMIC DNA]</scope>
    <source>
        <strain evidence="2 3">DSM 15934</strain>
    </source>
</reference>
<dbReference type="OrthoDB" id="8420006at2"/>
<dbReference type="Proteomes" id="UP000293865">
    <property type="component" value="Unassembled WGS sequence"/>
</dbReference>
<gene>
    <name evidence="2" type="ORF">ESP51_02185</name>
</gene>